<proteinExistence type="predicted"/>
<name>A0A7L8ZMP2_9CAUD</name>
<protein>
    <submittedName>
        <fullName evidence="1">Uncharacterized protein</fullName>
    </submittedName>
</protein>
<evidence type="ECO:0000313" key="2">
    <source>
        <dbReference type="Proteomes" id="UP000594095"/>
    </source>
</evidence>
<reference evidence="1 2" key="1">
    <citation type="submission" date="2020-08" db="EMBL/GenBank/DDBJ databases">
        <title>Complete genome sequence of Erwinia phage pEa_SNUABM_12.</title>
        <authorList>
            <person name="Kim S.G."/>
            <person name="Lee S.B."/>
            <person name="Park S.C."/>
        </authorList>
    </citation>
    <scope>NUCLEOTIDE SEQUENCE [LARGE SCALE GENOMIC DNA]</scope>
</reference>
<accession>A0A7L8ZMP2</accession>
<evidence type="ECO:0000313" key="1">
    <source>
        <dbReference type="EMBL" id="QOI71452.1"/>
    </source>
</evidence>
<organism evidence="1 2">
    <name type="scientific">Erwinia phage pEa_SNUABM_12</name>
    <dbReference type="NCBI Taxonomy" id="2768773"/>
    <lineage>
        <taxon>Viruses</taxon>
        <taxon>Duplodnaviria</taxon>
        <taxon>Heunggongvirae</taxon>
        <taxon>Uroviricota</taxon>
        <taxon>Caudoviricetes</taxon>
        <taxon>Eneladusvirus</taxon>
        <taxon>Eneladusvirus BF</taxon>
    </lineage>
</organism>
<gene>
    <name evidence="1" type="ORF">pEaSNUABM12_00535</name>
</gene>
<dbReference type="Proteomes" id="UP000594095">
    <property type="component" value="Genome"/>
</dbReference>
<sequence length="207" mass="23855">MAKYSAAKIEVARKLSTSKYRYYSIFPTALSQLNHIFFVIGNGIGFDHKDGVYFANLSIEDAKKERANRIIRCHERMKEMRDIFGEGGSRFDEIYQEEIQELEKDFEPMPASYYFDADAMAAEQIVHNETAKHKGQPYPVCGYSIIMHVQPDTNKTTLALALACTKGWLKVVQHELTSEQNDEQKAVLEKWIAFFNETIERLENKNA</sequence>
<dbReference type="EMBL" id="MT939486">
    <property type="protein sequence ID" value="QOI71452.1"/>
    <property type="molecule type" value="Genomic_DNA"/>
</dbReference>